<protein>
    <submittedName>
        <fullName evidence="6">Fibronectin type III domain-containing protein</fullName>
    </submittedName>
</protein>
<dbReference type="Pfam" id="PF00041">
    <property type="entry name" value="fn3"/>
    <property type="match status" value="2"/>
</dbReference>
<keyword evidence="2" id="KW-0326">Glycosidase</keyword>
<dbReference type="AlphaFoldDB" id="A0A4S8NMT1"/>
<keyword evidence="2" id="KW-0378">Hydrolase</keyword>
<keyword evidence="3" id="KW-0119">Carbohydrate metabolism</keyword>
<dbReference type="SUPFAM" id="SSF49265">
    <property type="entry name" value="Fibronectin type III"/>
    <property type="match status" value="1"/>
</dbReference>
<feature type="chain" id="PRO_5039305712" evidence="4">
    <location>
        <begin position="24"/>
        <end position="735"/>
    </location>
</feature>
<dbReference type="InterPro" id="IPR036116">
    <property type="entry name" value="FN3_sf"/>
</dbReference>
<evidence type="ECO:0000256" key="1">
    <source>
        <dbReference type="ARBA" id="ARBA00022737"/>
    </source>
</evidence>
<evidence type="ECO:0000259" key="5">
    <source>
        <dbReference type="PROSITE" id="PS50853"/>
    </source>
</evidence>
<dbReference type="SMART" id="SM00060">
    <property type="entry name" value="FN3"/>
    <property type="match status" value="2"/>
</dbReference>
<keyword evidence="1" id="KW-0677">Repeat</keyword>
<gene>
    <name evidence="6" type="ORF">E9934_05415</name>
</gene>
<dbReference type="PROSITE" id="PS50853">
    <property type="entry name" value="FN3"/>
    <property type="match status" value="2"/>
</dbReference>
<evidence type="ECO:0000313" key="7">
    <source>
        <dbReference type="Proteomes" id="UP000307087"/>
    </source>
</evidence>
<feature type="domain" description="Fibronectin type-III" evidence="5">
    <location>
        <begin position="459"/>
        <end position="550"/>
    </location>
</feature>
<organism evidence="6 7">
    <name type="scientific">Nocardioides caeni</name>
    <dbReference type="NCBI Taxonomy" id="574700"/>
    <lineage>
        <taxon>Bacteria</taxon>
        <taxon>Bacillati</taxon>
        <taxon>Actinomycetota</taxon>
        <taxon>Actinomycetes</taxon>
        <taxon>Propionibacteriales</taxon>
        <taxon>Nocardioidaceae</taxon>
        <taxon>Nocardioides</taxon>
    </lineage>
</organism>
<comment type="caution">
    <text evidence="6">The sequence shown here is derived from an EMBL/GenBank/DDBJ whole genome shotgun (WGS) entry which is preliminary data.</text>
</comment>
<dbReference type="Gene3D" id="2.60.40.10">
    <property type="entry name" value="Immunoglobulins"/>
    <property type="match status" value="2"/>
</dbReference>
<dbReference type="EMBL" id="STGW01000002">
    <property type="protein sequence ID" value="THV17895.1"/>
    <property type="molecule type" value="Genomic_DNA"/>
</dbReference>
<dbReference type="InterPro" id="IPR050964">
    <property type="entry name" value="Striated_Muscle_Regulatory"/>
</dbReference>
<name>A0A4S8NMT1_9ACTN</name>
<proteinExistence type="predicted"/>
<dbReference type="GO" id="GO:0016798">
    <property type="term" value="F:hydrolase activity, acting on glycosyl bonds"/>
    <property type="evidence" value="ECO:0007669"/>
    <property type="project" value="UniProtKB-KW"/>
</dbReference>
<feature type="signal peptide" evidence="4">
    <location>
        <begin position="1"/>
        <end position="23"/>
    </location>
</feature>
<dbReference type="PRINTS" id="PR00014">
    <property type="entry name" value="FNTYPEIII"/>
</dbReference>
<dbReference type="RefSeq" id="WP_136561830.1">
    <property type="nucleotide sequence ID" value="NZ_BAABLS010000001.1"/>
</dbReference>
<keyword evidence="3" id="KW-0624">Polysaccharide degradation</keyword>
<feature type="domain" description="Fibronectin type-III" evidence="5">
    <location>
        <begin position="554"/>
        <end position="645"/>
    </location>
</feature>
<dbReference type="InterPro" id="IPR003961">
    <property type="entry name" value="FN3_dom"/>
</dbReference>
<dbReference type="PANTHER" id="PTHR13817">
    <property type="entry name" value="TITIN"/>
    <property type="match status" value="1"/>
</dbReference>
<evidence type="ECO:0000313" key="6">
    <source>
        <dbReference type="EMBL" id="THV17895.1"/>
    </source>
</evidence>
<evidence type="ECO:0000256" key="2">
    <source>
        <dbReference type="ARBA" id="ARBA00023295"/>
    </source>
</evidence>
<reference evidence="6 7" key="1">
    <citation type="journal article" date="2009" name="Int. J. Syst. Evol. Microbiol.">
        <title>Nocardioides caeni sp. nov., isolated from wastewater.</title>
        <authorList>
            <person name="Yoon J.H."/>
            <person name="Kang S.J."/>
            <person name="Park S."/>
            <person name="Kim W."/>
            <person name="Oh T.K."/>
        </authorList>
    </citation>
    <scope>NUCLEOTIDE SEQUENCE [LARGE SCALE GENOMIC DNA]</scope>
    <source>
        <strain evidence="6 7">DSM 23134</strain>
    </source>
</reference>
<dbReference type="OrthoDB" id="954626at2"/>
<dbReference type="SUPFAM" id="SSF55486">
    <property type="entry name" value="Metalloproteases ('zincins'), catalytic domain"/>
    <property type="match status" value="1"/>
</dbReference>
<keyword evidence="7" id="KW-1185">Reference proteome</keyword>
<accession>A0A4S8NMT1</accession>
<dbReference type="InterPro" id="IPR013783">
    <property type="entry name" value="Ig-like_fold"/>
</dbReference>
<evidence type="ECO:0000256" key="3">
    <source>
        <dbReference type="ARBA" id="ARBA00023326"/>
    </source>
</evidence>
<dbReference type="CDD" id="cd00063">
    <property type="entry name" value="FN3"/>
    <property type="match status" value="2"/>
</dbReference>
<evidence type="ECO:0000256" key="4">
    <source>
        <dbReference type="SAM" id="SignalP"/>
    </source>
</evidence>
<dbReference type="GO" id="GO:0000272">
    <property type="term" value="P:polysaccharide catabolic process"/>
    <property type="evidence" value="ECO:0007669"/>
    <property type="project" value="UniProtKB-KW"/>
</dbReference>
<keyword evidence="4" id="KW-0732">Signal</keyword>
<sequence>MRVWWRRGAAVACGLAVAGTTLTALGGPASSQDDQHSAVSTGRDRLVAIDPAPTTAPPVEVLASSTATAVVGAADLPFDQLHSDEGANLTIFLDFDGARVAGTWWNQQVEDGPAPLPDGDYAAWSVDADPALGDDEQGRIREIWARVAEDYAPFAVDVTTEDPGETALQRSSSADTTYGMRVLITETMTGAIDARSYVCQGTPCGGVAFIDVFDTPGWSAAQPAWVFGNALYDSPKNIADAITHEVGHTLGLVHDQQGLAPSYYSGTGAWGPLMGAPYTRALTQWSNGNFPDAVNLDPYELTPVPIPLQDDIAIIGDILGVRDDESGNTVVAAPPLDSDIAWITDAGDQDTFALGHCTGPVEVAAQGAAKGANLDIGLELLDGTGATIASAAPPTGQSSAATATGLNATVTSPASEGATYVRVDGVANSAADDYGSVGPYRLSVVGDCSPTPAPTKPGAPSSVEATPHATAAEITLTWAAPASPGSSAITSYVVGRSGATSVTVPATETSHTFIGLAPATTYHFSVAAVNGAGTGPSATDDATTAATPTTASTTVGNLTAAWVRAGRTVALTWLPPADDGGSAVATYEVLVDDELVSALAAPQNSATVLSLAPGRHTFGVRAVNGVGTSPTTTVALTVPKYASRTTLRAPTTARRGSRPTIRVAVAALGTTSIARGRVRISVNGRAVATLAVAGRTVSYRLPRLPRTARAVVVASYLGSTTVATSRVSRSVRLTR</sequence>
<dbReference type="Proteomes" id="UP000307087">
    <property type="component" value="Unassembled WGS sequence"/>
</dbReference>
<dbReference type="PANTHER" id="PTHR13817:SF166">
    <property type="entry name" value="NEURONAL IGCAM-RELATED"/>
    <property type="match status" value="1"/>
</dbReference>